<evidence type="ECO:0000313" key="2">
    <source>
        <dbReference type="EMBL" id="RII39490.1"/>
    </source>
</evidence>
<keyword evidence="3" id="KW-1185">Reference proteome</keyword>
<name>A0A399J2F3_9RHOB</name>
<dbReference type="SMART" id="SM00855">
    <property type="entry name" value="PGAM"/>
    <property type="match status" value="1"/>
</dbReference>
<proteinExistence type="predicted"/>
<sequence length="164" mass="17800">MTKRLILMRHAKSSWALSGQPDHDRPLNERGAKSAAALGSWLHTRGYEADEALVSTARRTRETFSALKSAANPQFTATLYNAGPAAIMAALRQASGACVLLIAHNPGMCDFANRLITSRPAHPRFEDFPTGATLVADCPVPDWSVLAFNQAITVDFIVPRDLID</sequence>
<dbReference type="RefSeq" id="WP_119398447.1">
    <property type="nucleotide sequence ID" value="NZ_QWJJ01000005.1"/>
</dbReference>
<dbReference type="InterPro" id="IPR013078">
    <property type="entry name" value="His_Pase_superF_clade-1"/>
</dbReference>
<dbReference type="PANTHER" id="PTHR47623">
    <property type="entry name" value="OS09G0287300 PROTEIN"/>
    <property type="match status" value="1"/>
</dbReference>
<comment type="caution">
    <text evidence="2">The sequence shown here is derived from an EMBL/GenBank/DDBJ whole genome shotgun (WGS) entry which is preliminary data.</text>
</comment>
<dbReference type="Gene3D" id="3.40.50.1240">
    <property type="entry name" value="Phosphoglycerate mutase-like"/>
    <property type="match status" value="1"/>
</dbReference>
<feature type="binding site" evidence="1">
    <location>
        <position position="59"/>
    </location>
    <ligand>
        <name>substrate</name>
    </ligand>
</feature>
<accession>A0A399J2F3</accession>
<dbReference type="PANTHER" id="PTHR47623:SF1">
    <property type="entry name" value="OS09G0287300 PROTEIN"/>
    <property type="match status" value="1"/>
</dbReference>
<dbReference type="Proteomes" id="UP000265848">
    <property type="component" value="Unassembled WGS sequence"/>
</dbReference>
<evidence type="ECO:0000313" key="3">
    <source>
        <dbReference type="Proteomes" id="UP000265848"/>
    </source>
</evidence>
<dbReference type="OrthoDB" id="9810154at2"/>
<dbReference type="CDD" id="cd07067">
    <property type="entry name" value="HP_PGM_like"/>
    <property type="match status" value="1"/>
</dbReference>
<dbReference type="EMBL" id="QWJJ01000005">
    <property type="protein sequence ID" value="RII39490.1"/>
    <property type="molecule type" value="Genomic_DNA"/>
</dbReference>
<gene>
    <name evidence="2" type="ORF">DL237_07590</name>
</gene>
<reference evidence="2 3" key="1">
    <citation type="submission" date="2018-08" db="EMBL/GenBank/DDBJ databases">
        <title>Pseudooceanicola sediminis CY03 in the family Rhodobacteracea.</title>
        <authorList>
            <person name="Zhang Y.-J."/>
        </authorList>
    </citation>
    <scope>NUCLEOTIDE SEQUENCE [LARGE SCALE GENOMIC DNA]</scope>
    <source>
        <strain evidence="2 3">CY03</strain>
    </source>
</reference>
<dbReference type="InterPro" id="IPR029033">
    <property type="entry name" value="His_PPase_superfam"/>
</dbReference>
<dbReference type="Pfam" id="PF00300">
    <property type="entry name" value="His_Phos_1"/>
    <property type="match status" value="1"/>
</dbReference>
<evidence type="ECO:0000256" key="1">
    <source>
        <dbReference type="PIRSR" id="PIRSR613078-2"/>
    </source>
</evidence>
<organism evidence="2 3">
    <name type="scientific">Pseudooceanicola sediminis</name>
    <dbReference type="NCBI Taxonomy" id="2211117"/>
    <lineage>
        <taxon>Bacteria</taxon>
        <taxon>Pseudomonadati</taxon>
        <taxon>Pseudomonadota</taxon>
        <taxon>Alphaproteobacteria</taxon>
        <taxon>Rhodobacterales</taxon>
        <taxon>Paracoccaceae</taxon>
        <taxon>Pseudooceanicola</taxon>
    </lineage>
</organism>
<dbReference type="AlphaFoldDB" id="A0A399J2F3"/>
<protein>
    <submittedName>
        <fullName evidence="2">Histidine phosphatase family protein</fullName>
    </submittedName>
</protein>
<dbReference type="SUPFAM" id="SSF53254">
    <property type="entry name" value="Phosphoglycerate mutase-like"/>
    <property type="match status" value="1"/>
</dbReference>